<name>M8DDM6_9BACL</name>
<keyword evidence="6 8" id="KW-0413">Isomerase</keyword>
<gene>
    <name evidence="8" type="primary">dapF</name>
    <name evidence="10" type="ORF">I532_02455</name>
</gene>
<evidence type="ECO:0000256" key="6">
    <source>
        <dbReference type="ARBA" id="ARBA00023235"/>
    </source>
</evidence>
<evidence type="ECO:0000256" key="1">
    <source>
        <dbReference type="ARBA" id="ARBA00005196"/>
    </source>
</evidence>
<dbReference type="HAMAP" id="MF_00197">
    <property type="entry name" value="DAP_epimerase"/>
    <property type="match status" value="1"/>
</dbReference>
<comment type="caution">
    <text evidence="8">Lacks conserved residue(s) required for the propagation of feature annotation.</text>
</comment>
<organism evidence="10 11">
    <name type="scientific">Brevibacillus borstelensis AK1</name>
    <dbReference type="NCBI Taxonomy" id="1300222"/>
    <lineage>
        <taxon>Bacteria</taxon>
        <taxon>Bacillati</taxon>
        <taxon>Bacillota</taxon>
        <taxon>Bacilli</taxon>
        <taxon>Bacillales</taxon>
        <taxon>Paenibacillaceae</taxon>
        <taxon>Brevibacillus</taxon>
    </lineage>
</organism>
<comment type="subunit">
    <text evidence="8">Homodimer.</text>
</comment>
<feature type="binding site" evidence="8">
    <location>
        <position position="196"/>
    </location>
    <ligand>
        <name>substrate</name>
    </ligand>
</feature>
<feature type="binding site" evidence="8">
    <location>
        <position position="24"/>
    </location>
    <ligand>
        <name>substrate</name>
    </ligand>
</feature>
<feature type="binding site" evidence="8">
    <location>
        <position position="77"/>
    </location>
    <ligand>
        <name>substrate</name>
    </ligand>
</feature>
<dbReference type="GO" id="GO:0009089">
    <property type="term" value="P:lysine biosynthetic process via diaminopimelate"/>
    <property type="evidence" value="ECO:0007669"/>
    <property type="project" value="UniProtKB-UniRule"/>
</dbReference>
<comment type="pathway">
    <text evidence="1 8">Amino-acid biosynthesis; L-lysine biosynthesis via DAP pathway; DL-2,6-diaminopimelate from LL-2,6-diaminopimelate: step 1/1.</text>
</comment>
<evidence type="ECO:0000256" key="9">
    <source>
        <dbReference type="PROSITE-ProRule" id="PRU10125"/>
    </source>
</evidence>
<dbReference type="PANTHER" id="PTHR31689:SF0">
    <property type="entry name" value="DIAMINOPIMELATE EPIMERASE"/>
    <property type="match status" value="1"/>
</dbReference>
<dbReference type="RefSeq" id="WP_003386178.1">
    <property type="nucleotide sequence ID" value="NZ_APBN01000001.1"/>
</dbReference>
<comment type="caution">
    <text evidence="10">The sequence shown here is derived from an EMBL/GenBank/DDBJ whole genome shotgun (WGS) entry which is preliminary data.</text>
</comment>
<evidence type="ECO:0000256" key="4">
    <source>
        <dbReference type="ARBA" id="ARBA00022605"/>
    </source>
</evidence>
<dbReference type="InterPro" id="IPR018510">
    <property type="entry name" value="DAP_epimerase_AS"/>
</dbReference>
<proteinExistence type="inferred from homology"/>
<accession>M8DDM6</accession>
<dbReference type="EC" id="5.1.1.7" evidence="3 8"/>
<dbReference type="UniPathway" id="UPA00034">
    <property type="reaction ID" value="UER00025"/>
</dbReference>
<dbReference type="NCBIfam" id="TIGR00652">
    <property type="entry name" value="DapF"/>
    <property type="match status" value="1"/>
</dbReference>
<evidence type="ECO:0000256" key="8">
    <source>
        <dbReference type="HAMAP-Rule" id="MF_00197"/>
    </source>
</evidence>
<evidence type="ECO:0000256" key="3">
    <source>
        <dbReference type="ARBA" id="ARBA00013080"/>
    </source>
</evidence>
<dbReference type="AlphaFoldDB" id="M8DDM6"/>
<dbReference type="GO" id="GO:0008837">
    <property type="term" value="F:diaminopimelate epimerase activity"/>
    <property type="evidence" value="ECO:0007669"/>
    <property type="project" value="UniProtKB-UniRule"/>
</dbReference>
<dbReference type="PANTHER" id="PTHR31689">
    <property type="entry name" value="DIAMINOPIMELATE EPIMERASE, CHLOROPLASTIC"/>
    <property type="match status" value="1"/>
</dbReference>
<dbReference type="STRING" id="1300222.I532_02455"/>
<keyword evidence="11" id="KW-1185">Reference proteome</keyword>
<evidence type="ECO:0000256" key="7">
    <source>
        <dbReference type="ARBA" id="ARBA00051712"/>
    </source>
</evidence>
<evidence type="ECO:0000256" key="2">
    <source>
        <dbReference type="ARBA" id="ARBA00010219"/>
    </source>
</evidence>
<feature type="site" description="Could be important to modulate the pK values of the two catalytic cysteine residues" evidence="8">
    <location>
        <position position="214"/>
    </location>
</feature>
<dbReference type="Proteomes" id="UP000012081">
    <property type="component" value="Unassembled WGS sequence"/>
</dbReference>
<reference evidence="10 11" key="1">
    <citation type="submission" date="2013-03" db="EMBL/GenBank/DDBJ databases">
        <title>Assembly of a new bacterial strain Brevibacillus borstelensis AK1.</title>
        <authorList>
            <person name="Rajan I."/>
            <person name="PoliReddy D."/>
            <person name="Sugumar T."/>
            <person name="Rathinam K."/>
            <person name="Alqarawi S."/>
            <person name="Khalil A.B."/>
            <person name="Sivakumar N."/>
        </authorList>
    </citation>
    <scope>NUCLEOTIDE SEQUENCE [LARGE SCALE GENOMIC DNA]</scope>
    <source>
        <strain evidence="10 11">AK1</strain>
    </source>
</reference>
<dbReference type="InterPro" id="IPR001653">
    <property type="entry name" value="DAP_epimerase_DapF"/>
</dbReference>
<dbReference type="Pfam" id="PF01678">
    <property type="entry name" value="DAP_epimerase"/>
    <property type="match status" value="2"/>
</dbReference>
<feature type="site" description="Could be important to modulate the pK values of the two catalytic cysteine residues" evidence="8">
    <location>
        <position position="161"/>
    </location>
</feature>
<evidence type="ECO:0000313" key="11">
    <source>
        <dbReference type="Proteomes" id="UP000012081"/>
    </source>
</evidence>
<dbReference type="Gene3D" id="3.10.310.10">
    <property type="entry name" value="Diaminopimelate Epimerase, Chain A, domain 1"/>
    <property type="match status" value="2"/>
</dbReference>
<comment type="subcellular location">
    <subcellularLocation>
        <location evidence="8">Cytoplasm</location>
    </subcellularLocation>
</comment>
<feature type="active site" description="Proton donor" evidence="8">
    <location>
        <position position="86"/>
    </location>
</feature>
<comment type="similarity">
    <text evidence="2 8">Belongs to the diaminopimelate epimerase family.</text>
</comment>
<dbReference type="PATRIC" id="fig|1300222.3.peg.513"/>
<feature type="active site" evidence="9">
    <location>
        <position position="86"/>
    </location>
</feature>
<sequence length="288" mass="32169">MNPGNSIEIMKRCIPFAKMHGCGNDFLIMDNRQEEWEGKELGAIARRLCNRETALGADGCMWVEKSDVADFSMRYFNADGSEGEMCGNGARCIARYAFEKGIAPAAMRFAAKDGLYHSLVEGRWVDVYFPAMDRADFFLNRRYEAMDGARQYHFAVVGVPHTVWFVADTEEMSDEQVSAWGKAIRYDHSIFPDGVNVNFVQIADENKLKIRTYERGVERETLACGSGATASAITSSLLGLVASPVTVLTRGGELRVSFRLENNLVRDIVLGGPTRWVASGYLLPEMWM</sequence>
<evidence type="ECO:0000256" key="5">
    <source>
        <dbReference type="ARBA" id="ARBA00023154"/>
    </source>
</evidence>
<keyword evidence="4 8" id="KW-0028">Amino-acid biosynthesis</keyword>
<dbReference type="EMBL" id="APBN01000001">
    <property type="protein sequence ID" value="EMT54429.1"/>
    <property type="molecule type" value="Genomic_DNA"/>
</dbReference>
<keyword evidence="5 8" id="KW-0457">Lysine biosynthesis</keyword>
<feature type="active site" description="Proton acceptor" evidence="8">
    <location>
        <position position="224"/>
    </location>
</feature>
<feature type="binding site" evidence="8">
    <location>
        <begin position="225"/>
        <end position="226"/>
    </location>
    <ligand>
        <name>substrate</name>
    </ligand>
</feature>
<dbReference type="GeneID" id="89499205"/>
<feature type="binding site" evidence="8">
    <location>
        <begin position="87"/>
        <end position="88"/>
    </location>
    <ligand>
        <name>substrate</name>
    </ligand>
</feature>
<comment type="function">
    <text evidence="8">Catalyzes the stereoinversion of LL-2,6-diaminopimelate (L,L-DAP) to meso-diaminopimelate (meso-DAP), a precursor of L-lysine and an essential component of the bacterial peptidoglycan.</text>
</comment>
<protein>
    <recommendedName>
        <fullName evidence="3 8">Diaminopimelate epimerase</fullName>
        <shortName evidence="8">DAP epimerase</shortName>
        <ecNumber evidence="3 8">5.1.1.7</ecNumber>
    </recommendedName>
    <alternativeName>
        <fullName evidence="8">PLP-independent amino acid racemase</fullName>
    </alternativeName>
</protein>
<dbReference type="SUPFAM" id="SSF54506">
    <property type="entry name" value="Diaminopimelate epimerase-like"/>
    <property type="match status" value="2"/>
</dbReference>
<dbReference type="GO" id="GO:0005829">
    <property type="term" value="C:cytosol"/>
    <property type="evidence" value="ECO:0007669"/>
    <property type="project" value="TreeGrafter"/>
</dbReference>
<feature type="binding site" evidence="8">
    <location>
        <begin position="214"/>
        <end position="215"/>
    </location>
    <ligand>
        <name>substrate</name>
    </ligand>
</feature>
<evidence type="ECO:0000313" key="10">
    <source>
        <dbReference type="EMBL" id="EMT54429.1"/>
    </source>
</evidence>
<dbReference type="PROSITE" id="PS01326">
    <property type="entry name" value="DAP_EPIMERASE"/>
    <property type="match status" value="1"/>
</dbReference>
<comment type="catalytic activity">
    <reaction evidence="7 8">
        <text>(2S,6S)-2,6-diaminopimelate = meso-2,6-diaminopimelate</text>
        <dbReference type="Rhea" id="RHEA:15393"/>
        <dbReference type="ChEBI" id="CHEBI:57609"/>
        <dbReference type="ChEBI" id="CHEBI:57791"/>
        <dbReference type="EC" id="5.1.1.7"/>
    </reaction>
</comment>
<keyword evidence="8" id="KW-0963">Cytoplasm</keyword>